<protein>
    <recommendedName>
        <fullName evidence="4">TIR domain-containing protein</fullName>
    </recommendedName>
</protein>
<evidence type="ECO:0000313" key="2">
    <source>
        <dbReference type="EMBL" id="CAJ1946642.1"/>
    </source>
</evidence>
<gene>
    <name evidence="2" type="ORF">CYCCA115_LOCUS10765</name>
</gene>
<evidence type="ECO:0000313" key="3">
    <source>
        <dbReference type="Proteomes" id="UP001295423"/>
    </source>
</evidence>
<name>A0AAD2FMW7_9STRA</name>
<keyword evidence="3" id="KW-1185">Reference proteome</keyword>
<evidence type="ECO:0000256" key="1">
    <source>
        <dbReference type="SAM" id="MobiDB-lite"/>
    </source>
</evidence>
<dbReference type="Proteomes" id="UP001295423">
    <property type="component" value="Unassembled WGS sequence"/>
</dbReference>
<proteinExistence type="predicted"/>
<evidence type="ECO:0008006" key="4">
    <source>
        <dbReference type="Google" id="ProtNLM"/>
    </source>
</evidence>
<feature type="compositionally biased region" description="Basic and acidic residues" evidence="1">
    <location>
        <begin position="123"/>
        <end position="132"/>
    </location>
</feature>
<organism evidence="2 3">
    <name type="scientific">Cylindrotheca closterium</name>
    <dbReference type="NCBI Taxonomy" id="2856"/>
    <lineage>
        <taxon>Eukaryota</taxon>
        <taxon>Sar</taxon>
        <taxon>Stramenopiles</taxon>
        <taxon>Ochrophyta</taxon>
        <taxon>Bacillariophyta</taxon>
        <taxon>Bacillariophyceae</taxon>
        <taxon>Bacillariophycidae</taxon>
        <taxon>Bacillariales</taxon>
        <taxon>Bacillariaceae</taxon>
        <taxon>Cylindrotheca</taxon>
    </lineage>
</organism>
<feature type="region of interest" description="Disordered" evidence="1">
    <location>
        <begin position="113"/>
        <end position="167"/>
    </location>
</feature>
<accession>A0AAD2FMW7</accession>
<sequence>MTDIYLSYSEPNLALAQDLKQEVESCSSLSVALEDHDWEETDECDFQEHIDQAKMFILIATPSSNITAWVIDHNKSNKRRSLMKPPTVDFSSYEDGMRVLKYVLRRVIGSRPFQNRRPAATKEATKDKKPEIPQRSTSVSNEDDSQQASSSFAEPNHQLPAERKSNGSLLEAIADGFSQMLQRGLGSTMDL</sequence>
<dbReference type="EMBL" id="CAKOGP040001714">
    <property type="protein sequence ID" value="CAJ1946642.1"/>
    <property type="molecule type" value="Genomic_DNA"/>
</dbReference>
<dbReference type="AlphaFoldDB" id="A0AAD2FMW7"/>
<comment type="caution">
    <text evidence="2">The sequence shown here is derived from an EMBL/GenBank/DDBJ whole genome shotgun (WGS) entry which is preliminary data.</text>
</comment>
<feature type="compositionally biased region" description="Polar residues" evidence="1">
    <location>
        <begin position="134"/>
        <end position="153"/>
    </location>
</feature>
<reference evidence="2" key="1">
    <citation type="submission" date="2023-08" db="EMBL/GenBank/DDBJ databases">
        <authorList>
            <person name="Audoor S."/>
            <person name="Bilcke G."/>
        </authorList>
    </citation>
    <scope>NUCLEOTIDE SEQUENCE</scope>
</reference>